<gene>
    <name evidence="2" type="ORF">A2946_01240</name>
</gene>
<dbReference type="AlphaFoldDB" id="A0A1G2CMY7"/>
<feature type="transmembrane region" description="Helical" evidence="1">
    <location>
        <begin position="58"/>
        <end position="77"/>
    </location>
</feature>
<feature type="transmembrane region" description="Helical" evidence="1">
    <location>
        <begin position="32"/>
        <end position="51"/>
    </location>
</feature>
<evidence type="ECO:0000313" key="2">
    <source>
        <dbReference type="EMBL" id="OGZ02572.1"/>
    </source>
</evidence>
<evidence type="ECO:0000313" key="3">
    <source>
        <dbReference type="Proteomes" id="UP000178348"/>
    </source>
</evidence>
<protein>
    <submittedName>
        <fullName evidence="2">Uncharacterized protein</fullName>
    </submittedName>
</protein>
<keyword evidence="1" id="KW-0472">Membrane</keyword>
<comment type="caution">
    <text evidence="2">The sequence shown here is derived from an EMBL/GenBank/DDBJ whole genome shotgun (WGS) entry which is preliminary data.</text>
</comment>
<keyword evidence="1" id="KW-0812">Transmembrane</keyword>
<dbReference type="EMBL" id="MHLB01000008">
    <property type="protein sequence ID" value="OGZ02572.1"/>
    <property type="molecule type" value="Genomic_DNA"/>
</dbReference>
<reference evidence="2 3" key="1">
    <citation type="journal article" date="2016" name="Nat. Commun.">
        <title>Thousands of microbial genomes shed light on interconnected biogeochemical processes in an aquifer system.</title>
        <authorList>
            <person name="Anantharaman K."/>
            <person name="Brown C.T."/>
            <person name="Hug L.A."/>
            <person name="Sharon I."/>
            <person name="Castelle C.J."/>
            <person name="Probst A.J."/>
            <person name="Thomas B.C."/>
            <person name="Singh A."/>
            <person name="Wilkins M.J."/>
            <person name="Karaoz U."/>
            <person name="Brodie E.L."/>
            <person name="Williams K.H."/>
            <person name="Hubbard S.S."/>
            <person name="Banfield J.F."/>
        </authorList>
    </citation>
    <scope>NUCLEOTIDE SEQUENCE [LARGE SCALE GENOMIC DNA]</scope>
</reference>
<proteinExistence type="predicted"/>
<feature type="transmembrane region" description="Helical" evidence="1">
    <location>
        <begin position="89"/>
        <end position="118"/>
    </location>
</feature>
<evidence type="ECO:0000256" key="1">
    <source>
        <dbReference type="SAM" id="Phobius"/>
    </source>
</evidence>
<name>A0A1G2CMY7_9BACT</name>
<keyword evidence="1" id="KW-1133">Transmembrane helix</keyword>
<dbReference type="Proteomes" id="UP000178348">
    <property type="component" value="Unassembled WGS sequence"/>
</dbReference>
<accession>A0A1G2CMY7</accession>
<sequence>MKKFFTFSMLAYGLLAIHILEESLRLGRENTEISVLLPFAAFPLGFIGIYLKKQWGFWMAWLMSVLVAILPALSHAIPSSSSYLGVIYGFWGGIVGTSSVIVAILLSIFGISASAIGVKIISTKTIKTELAA</sequence>
<organism evidence="2 3">
    <name type="scientific">Candidatus Liptonbacteria bacterium RIFCSPLOWO2_01_FULL_53_13</name>
    <dbReference type="NCBI Taxonomy" id="1798651"/>
    <lineage>
        <taxon>Bacteria</taxon>
        <taxon>Candidatus Liptoniibacteriota</taxon>
    </lineage>
</organism>